<dbReference type="Proteomes" id="UP000887116">
    <property type="component" value="Unassembled WGS sequence"/>
</dbReference>
<evidence type="ECO:0000313" key="2">
    <source>
        <dbReference type="EMBL" id="GFQ79470.1"/>
    </source>
</evidence>
<feature type="compositionally biased region" description="Acidic residues" evidence="1">
    <location>
        <begin position="1"/>
        <end position="18"/>
    </location>
</feature>
<comment type="caution">
    <text evidence="4">The sequence shown here is derived from an EMBL/GenBank/DDBJ whole genome shotgun (WGS) entry which is preliminary data.</text>
</comment>
<evidence type="ECO:0000313" key="3">
    <source>
        <dbReference type="EMBL" id="GFR01645.1"/>
    </source>
</evidence>
<dbReference type="AlphaFoldDB" id="A0A8X6J6B5"/>
<keyword evidence="5" id="KW-1185">Reference proteome</keyword>
<feature type="region of interest" description="Disordered" evidence="1">
    <location>
        <begin position="238"/>
        <end position="262"/>
    </location>
</feature>
<feature type="region of interest" description="Disordered" evidence="1">
    <location>
        <begin position="1"/>
        <end position="40"/>
    </location>
</feature>
<reference evidence="4" key="1">
    <citation type="submission" date="2020-07" db="EMBL/GenBank/DDBJ databases">
        <title>Multicomponent nature underlies the extraordinary mechanical properties of spider dragline silk.</title>
        <authorList>
            <person name="Kono N."/>
            <person name="Nakamura H."/>
            <person name="Mori M."/>
            <person name="Yoshida Y."/>
            <person name="Ohtoshi R."/>
            <person name="Malay A.D."/>
            <person name="Moran D.A.P."/>
            <person name="Tomita M."/>
            <person name="Numata K."/>
            <person name="Arakawa K."/>
        </authorList>
    </citation>
    <scope>NUCLEOTIDE SEQUENCE</scope>
</reference>
<evidence type="ECO:0000313" key="4">
    <source>
        <dbReference type="EMBL" id="GFR12083.1"/>
    </source>
</evidence>
<name>A0A8X6J6B5_TRICU</name>
<organism evidence="4 5">
    <name type="scientific">Trichonephila clavata</name>
    <name type="common">Joro spider</name>
    <name type="synonym">Nephila clavata</name>
    <dbReference type="NCBI Taxonomy" id="2740835"/>
    <lineage>
        <taxon>Eukaryota</taxon>
        <taxon>Metazoa</taxon>
        <taxon>Ecdysozoa</taxon>
        <taxon>Arthropoda</taxon>
        <taxon>Chelicerata</taxon>
        <taxon>Arachnida</taxon>
        <taxon>Araneae</taxon>
        <taxon>Araneomorphae</taxon>
        <taxon>Entelegynae</taxon>
        <taxon>Araneoidea</taxon>
        <taxon>Nephilidae</taxon>
        <taxon>Trichonephila</taxon>
    </lineage>
</organism>
<accession>A0A8X6J6B5</accession>
<protein>
    <submittedName>
        <fullName evidence="4">Uncharacterized protein</fullName>
    </submittedName>
</protein>
<dbReference type="OrthoDB" id="7111049at2759"/>
<gene>
    <name evidence="4" type="primary">TV42_05020</name>
    <name evidence="4" type="ORF">TNCT_354071</name>
    <name evidence="3" type="ORF">TNCT_618591</name>
    <name evidence="2" type="ORF">TNCT_78161</name>
</gene>
<evidence type="ECO:0000313" key="5">
    <source>
        <dbReference type="Proteomes" id="UP000887116"/>
    </source>
</evidence>
<proteinExistence type="predicted"/>
<feature type="compositionally biased region" description="Basic and acidic residues" evidence="1">
    <location>
        <begin position="247"/>
        <end position="262"/>
    </location>
</feature>
<dbReference type="EMBL" id="BMAO01022079">
    <property type="protein sequence ID" value="GFQ79470.1"/>
    <property type="molecule type" value="Genomic_DNA"/>
</dbReference>
<dbReference type="EMBL" id="BMAO01025294">
    <property type="protein sequence ID" value="GFR01645.1"/>
    <property type="molecule type" value="Genomic_DNA"/>
</dbReference>
<sequence length="262" mass="30239">MNDEDLFEEDGDNIEENNDDKREKSLENENQQNQEEQYKEEDKQYIIQYIQDYLKVFEDILNQIDEGIDNLDSYERTMQVKRSIDRLIETLYSQAASEDIDAEFETTKHTRDKSESKKRVMEKRKKQVMEEILSGMFAQQQKELMNAKRLNQGHEAASDGDIQKARMKSSIRGVLFSVIAHRMDPRRRAGETADDNEKQAHIYGREAVGGALGALLKTFLTAVTAVVREIAKPLQHISKQETSFAKQVEESRNADSQKGRSV</sequence>
<dbReference type="EMBL" id="BMAO01026739">
    <property type="protein sequence ID" value="GFR12083.1"/>
    <property type="molecule type" value="Genomic_DNA"/>
</dbReference>
<evidence type="ECO:0000256" key="1">
    <source>
        <dbReference type="SAM" id="MobiDB-lite"/>
    </source>
</evidence>